<feature type="repeat" description="ANK" evidence="1">
    <location>
        <begin position="182"/>
        <end position="214"/>
    </location>
</feature>
<proteinExistence type="predicted"/>
<feature type="compositionally biased region" description="Low complexity" evidence="2">
    <location>
        <begin position="246"/>
        <end position="256"/>
    </location>
</feature>
<gene>
    <name evidence="3" type="ORF">CTAYLR_007487</name>
</gene>
<evidence type="ECO:0000256" key="2">
    <source>
        <dbReference type="SAM" id="MobiDB-lite"/>
    </source>
</evidence>
<dbReference type="PROSITE" id="PS50297">
    <property type="entry name" value="ANK_REP_REGION"/>
    <property type="match status" value="1"/>
</dbReference>
<dbReference type="Proteomes" id="UP001230188">
    <property type="component" value="Unassembled WGS sequence"/>
</dbReference>
<dbReference type="Gene3D" id="1.25.40.20">
    <property type="entry name" value="Ankyrin repeat-containing domain"/>
    <property type="match status" value="1"/>
</dbReference>
<evidence type="ECO:0000313" key="3">
    <source>
        <dbReference type="EMBL" id="KAJ8601810.1"/>
    </source>
</evidence>
<dbReference type="InterPro" id="IPR002110">
    <property type="entry name" value="Ankyrin_rpt"/>
</dbReference>
<dbReference type="Pfam" id="PF00023">
    <property type="entry name" value="Ank"/>
    <property type="match status" value="1"/>
</dbReference>
<feature type="region of interest" description="Disordered" evidence="2">
    <location>
        <begin position="243"/>
        <end position="262"/>
    </location>
</feature>
<comment type="caution">
    <text evidence="3">The sequence shown here is derived from an EMBL/GenBank/DDBJ whole genome shotgun (WGS) entry which is preliminary data.</text>
</comment>
<organism evidence="3 4">
    <name type="scientific">Chrysophaeum taylorii</name>
    <dbReference type="NCBI Taxonomy" id="2483200"/>
    <lineage>
        <taxon>Eukaryota</taxon>
        <taxon>Sar</taxon>
        <taxon>Stramenopiles</taxon>
        <taxon>Ochrophyta</taxon>
        <taxon>Pelagophyceae</taxon>
        <taxon>Pelagomonadales</taxon>
        <taxon>Pelagomonadaceae</taxon>
        <taxon>Chrysophaeum</taxon>
    </lineage>
</organism>
<sequence>MYGWFEDLEEEEEEEASELETLVKRAKARKVGELCAPHGAPSLALTLLEVKGRFPVISSKREEAAITRAIERAVAADAVRSALARIEDAERIQHWEVAKFGRFSVPSHPNDSRIANLCLEDLFVPLLESCDFDLAHIPDLFGQGYGVLHAAAAAAPQDALLWLAVRLDVDARTRRDAQGATQGLTPLHIAAARARFPAIQTLIACGADVTATDRPNFRSFKKIDSLTPLMRYHAYTPKPALKSRVLKPLNTNTQKNTKNKLD</sequence>
<dbReference type="SUPFAM" id="SSF48403">
    <property type="entry name" value="Ankyrin repeat"/>
    <property type="match status" value="1"/>
</dbReference>
<accession>A0AAD7UCN0</accession>
<dbReference type="InterPro" id="IPR036770">
    <property type="entry name" value="Ankyrin_rpt-contain_sf"/>
</dbReference>
<protein>
    <submittedName>
        <fullName evidence="3">Uncharacterized protein</fullName>
    </submittedName>
</protein>
<evidence type="ECO:0000313" key="4">
    <source>
        <dbReference type="Proteomes" id="UP001230188"/>
    </source>
</evidence>
<evidence type="ECO:0000256" key="1">
    <source>
        <dbReference type="PROSITE-ProRule" id="PRU00023"/>
    </source>
</evidence>
<dbReference type="PROSITE" id="PS50088">
    <property type="entry name" value="ANK_REPEAT"/>
    <property type="match status" value="1"/>
</dbReference>
<reference evidence="3" key="1">
    <citation type="submission" date="2023-01" db="EMBL/GenBank/DDBJ databases">
        <title>Metagenome sequencing of chrysophaentin producing Chrysophaeum taylorii.</title>
        <authorList>
            <person name="Davison J."/>
            <person name="Bewley C."/>
        </authorList>
    </citation>
    <scope>NUCLEOTIDE SEQUENCE</scope>
    <source>
        <strain evidence="3">NIES-1699</strain>
    </source>
</reference>
<name>A0AAD7UCN0_9STRA</name>
<keyword evidence="1" id="KW-0040">ANK repeat</keyword>
<dbReference type="EMBL" id="JAQMWT010000402">
    <property type="protein sequence ID" value="KAJ8601810.1"/>
    <property type="molecule type" value="Genomic_DNA"/>
</dbReference>
<dbReference type="AlphaFoldDB" id="A0AAD7UCN0"/>
<keyword evidence="4" id="KW-1185">Reference proteome</keyword>